<reference evidence="7" key="2">
    <citation type="submission" date="2021-11" db="EMBL/GenBank/DDBJ databases">
        <authorList>
            <consortium name="Genoscope - CEA"/>
            <person name="William W."/>
        </authorList>
    </citation>
    <scope>NUCLEOTIDE SEQUENCE</scope>
</reference>
<dbReference type="Gene3D" id="2.30.180.10">
    <property type="entry name" value="FAS1 domain"/>
    <property type="match status" value="1"/>
</dbReference>
<dbReference type="EMBL" id="HBIW01020087">
    <property type="protein sequence ID" value="CAE0701826.1"/>
    <property type="molecule type" value="Transcribed_RNA"/>
</dbReference>
<dbReference type="InterPro" id="IPR003245">
    <property type="entry name" value="Phytocyanin_dom"/>
</dbReference>
<feature type="compositionally biased region" description="Pro residues" evidence="1">
    <location>
        <begin position="584"/>
        <end position="607"/>
    </location>
</feature>
<dbReference type="FunFam" id="2.30.180.10:FF:000019">
    <property type="entry name" value="Cell surface lipoprotein"/>
    <property type="match status" value="1"/>
</dbReference>
<feature type="compositionally biased region" description="Acidic residues" evidence="1">
    <location>
        <begin position="625"/>
        <end position="644"/>
    </location>
</feature>
<protein>
    <recommendedName>
        <fullName evidence="9">FAS1 domain-containing protein</fullName>
    </recommendedName>
</protein>
<keyword evidence="2" id="KW-0812">Transmembrane</keyword>
<keyword evidence="2" id="KW-0472">Membrane</keyword>
<keyword evidence="3" id="KW-0732">Signal</keyword>
<evidence type="ECO:0000256" key="1">
    <source>
        <dbReference type="SAM" id="MobiDB-lite"/>
    </source>
</evidence>
<dbReference type="Gene3D" id="2.60.40.420">
    <property type="entry name" value="Cupredoxins - blue copper proteins"/>
    <property type="match status" value="1"/>
</dbReference>
<keyword evidence="8" id="KW-1185">Reference proteome</keyword>
<dbReference type="GO" id="GO:0005615">
    <property type="term" value="C:extracellular space"/>
    <property type="evidence" value="ECO:0007669"/>
    <property type="project" value="TreeGrafter"/>
</dbReference>
<dbReference type="PANTHER" id="PTHR10900:SF77">
    <property type="entry name" value="FI19380P1"/>
    <property type="match status" value="1"/>
</dbReference>
<gene>
    <name evidence="6" type="ORF">PCAL00307_LOCUS17262</name>
    <name evidence="7" type="ORF">PECAL_1P05080</name>
</gene>
<evidence type="ECO:0000259" key="5">
    <source>
        <dbReference type="PROSITE" id="PS51485"/>
    </source>
</evidence>
<dbReference type="Pfam" id="PF02469">
    <property type="entry name" value="Fasciclin"/>
    <property type="match status" value="1"/>
</dbReference>
<evidence type="ECO:0000313" key="8">
    <source>
        <dbReference type="Proteomes" id="UP000789595"/>
    </source>
</evidence>
<keyword evidence="2" id="KW-1133">Transmembrane helix</keyword>
<feature type="chain" id="PRO_5036212253" description="FAS1 domain-containing protein" evidence="3">
    <location>
        <begin position="17"/>
        <end position="732"/>
    </location>
</feature>
<dbReference type="SUPFAM" id="SSF49503">
    <property type="entry name" value="Cupredoxins"/>
    <property type="match status" value="1"/>
</dbReference>
<name>A0A7S4A2R2_9STRA</name>
<sequence>MAGRCWGLFLLPAAAAQLTATDFVPYYNYEGDLAVAGTVTVTTDGTSQTLAYSLTGTETACAGGANSSLANSCGVHIHSGTACDGDAGGHFYDDELVASDPWGSITYAGQFGSTVSGTTASVETGYDDAEGRTLIIHGYDGGRIACALLTAPTPAPSSPTPAPYALDWKFYMDPQELSVAAGTTVTFSWSGTHNVWEVPDAAALANCDLSGGSEVAPSSVQTFDVAAPDAPKTKYYVCQEPGHCDADQKIAITWAAPVVAPTAAPTPRPSVAATLAPTNSSDEPTQNIVELAQATDFLSTLVQAVVAADLVETLSGDGPFTVFAPTNDAFAALPNGTLASLLLPENQPQLIAILTYHVVPGKIMSTELSDGQEAATVQGDVVTITIADGTVKVNDATVSIPDIEATNGVVHVIDTVLIPPATPAPTPAPISGEFSSPVPTAAPAPAPTAESVVINSQLVLDQVTVDNETLESIVKTALVATLSYVTSTDQIVAFSVVSSRRRRLQQTTTVAFSVRVEGTAEFAASYTETIVSELSAAAQDGTLNTALATAGDAEGAVGPTAPADANDYDAINDATAVDGAPAPTARPTPQPVAPTPAPSRRPTPQPVRQPTRRPTPRPTAGSAGMEEEDGSEDQGEDQGEDESEDKGADSAGGGLAVLGIALAAFLGLLCVGGYVRMKMFGSQDRSDRDWARDLHGSGVSNPAAARDPWGRPTPSETRGVEMASTHGLRSYH</sequence>
<dbReference type="PANTHER" id="PTHR10900">
    <property type="entry name" value="PERIOSTIN-RELATED"/>
    <property type="match status" value="1"/>
</dbReference>
<dbReference type="SUPFAM" id="SSF82153">
    <property type="entry name" value="FAS1 domain"/>
    <property type="match status" value="1"/>
</dbReference>
<dbReference type="PROSITE" id="PS50213">
    <property type="entry name" value="FAS1"/>
    <property type="match status" value="1"/>
</dbReference>
<dbReference type="GO" id="GO:0009055">
    <property type="term" value="F:electron transfer activity"/>
    <property type="evidence" value="ECO:0007669"/>
    <property type="project" value="InterPro"/>
</dbReference>
<dbReference type="PROSITE" id="PS51485">
    <property type="entry name" value="PHYTOCYANIN"/>
    <property type="match status" value="1"/>
</dbReference>
<dbReference type="GO" id="GO:0046872">
    <property type="term" value="F:metal ion binding"/>
    <property type="evidence" value="ECO:0007669"/>
    <property type="project" value="InterPro"/>
</dbReference>
<reference evidence="6" key="1">
    <citation type="submission" date="2021-01" db="EMBL/GenBank/DDBJ databases">
        <authorList>
            <person name="Corre E."/>
            <person name="Pelletier E."/>
            <person name="Niang G."/>
            <person name="Scheremetjew M."/>
            <person name="Finn R."/>
            <person name="Kale V."/>
            <person name="Holt S."/>
            <person name="Cochrane G."/>
            <person name="Meng A."/>
            <person name="Brown T."/>
            <person name="Cohen L."/>
        </authorList>
    </citation>
    <scope>NUCLEOTIDE SEQUENCE</scope>
    <source>
        <strain evidence="6">CCMP1756</strain>
    </source>
</reference>
<evidence type="ECO:0000313" key="7">
    <source>
        <dbReference type="EMBL" id="CAH0364156.1"/>
    </source>
</evidence>
<dbReference type="EMBL" id="CAKKNE010000001">
    <property type="protein sequence ID" value="CAH0364156.1"/>
    <property type="molecule type" value="Genomic_DNA"/>
</dbReference>
<evidence type="ECO:0000256" key="2">
    <source>
        <dbReference type="SAM" id="Phobius"/>
    </source>
</evidence>
<feature type="domain" description="Phytocyanin" evidence="5">
    <location>
        <begin position="162"/>
        <end position="256"/>
    </location>
</feature>
<accession>A0A7S4A2R2</accession>
<evidence type="ECO:0000313" key="6">
    <source>
        <dbReference type="EMBL" id="CAE0701826.1"/>
    </source>
</evidence>
<dbReference type="InterPro" id="IPR036378">
    <property type="entry name" value="FAS1_dom_sf"/>
</dbReference>
<dbReference type="InterPro" id="IPR008972">
    <property type="entry name" value="Cupredoxin"/>
</dbReference>
<proteinExistence type="predicted"/>
<evidence type="ECO:0008006" key="9">
    <source>
        <dbReference type="Google" id="ProtNLM"/>
    </source>
</evidence>
<organism evidence="6">
    <name type="scientific">Pelagomonas calceolata</name>
    <dbReference type="NCBI Taxonomy" id="35677"/>
    <lineage>
        <taxon>Eukaryota</taxon>
        <taxon>Sar</taxon>
        <taxon>Stramenopiles</taxon>
        <taxon>Ochrophyta</taxon>
        <taxon>Pelagophyceae</taxon>
        <taxon>Pelagomonadales</taxon>
        <taxon>Pelagomonadaceae</taxon>
        <taxon>Pelagomonas</taxon>
    </lineage>
</organism>
<dbReference type="AlphaFoldDB" id="A0A7S4A2R2"/>
<dbReference type="InterPro" id="IPR050904">
    <property type="entry name" value="Adhesion/Biosynth-related"/>
</dbReference>
<dbReference type="GO" id="GO:0006801">
    <property type="term" value="P:superoxide metabolic process"/>
    <property type="evidence" value="ECO:0007669"/>
    <property type="project" value="InterPro"/>
</dbReference>
<dbReference type="Proteomes" id="UP000789595">
    <property type="component" value="Unassembled WGS sequence"/>
</dbReference>
<dbReference type="InterPro" id="IPR000782">
    <property type="entry name" value="FAS1_domain"/>
</dbReference>
<feature type="region of interest" description="Disordered" evidence="1">
    <location>
        <begin position="575"/>
        <end position="650"/>
    </location>
</feature>
<dbReference type="OrthoDB" id="44517at2759"/>
<feature type="region of interest" description="Disordered" evidence="1">
    <location>
        <begin position="691"/>
        <end position="732"/>
    </location>
</feature>
<feature type="signal peptide" evidence="3">
    <location>
        <begin position="1"/>
        <end position="16"/>
    </location>
</feature>
<evidence type="ECO:0000259" key="4">
    <source>
        <dbReference type="PROSITE" id="PS50213"/>
    </source>
</evidence>
<feature type="domain" description="FAS1" evidence="4">
    <location>
        <begin position="285"/>
        <end position="417"/>
    </location>
</feature>
<dbReference type="SMART" id="SM00554">
    <property type="entry name" value="FAS1"/>
    <property type="match status" value="1"/>
</dbReference>
<dbReference type="InterPro" id="IPR036423">
    <property type="entry name" value="SOD-like_Cu/Zn_dom_sf"/>
</dbReference>
<feature type="transmembrane region" description="Helical" evidence="2">
    <location>
        <begin position="653"/>
        <end position="675"/>
    </location>
</feature>
<dbReference type="SUPFAM" id="SSF49329">
    <property type="entry name" value="Cu,Zn superoxide dismutase-like"/>
    <property type="match status" value="1"/>
</dbReference>
<evidence type="ECO:0000256" key="3">
    <source>
        <dbReference type="SAM" id="SignalP"/>
    </source>
</evidence>